<evidence type="ECO:0000313" key="1">
    <source>
        <dbReference type="EMBL" id="JAH45795.1"/>
    </source>
</evidence>
<name>A0A0E9SYT2_ANGAN</name>
<dbReference type="AlphaFoldDB" id="A0A0E9SYT2"/>
<sequence>MKNNGRALLSILNFCTMYSNTSVQLTVNDAGI</sequence>
<protein>
    <submittedName>
        <fullName evidence="1">Uncharacterized protein</fullName>
    </submittedName>
</protein>
<reference evidence="1" key="2">
    <citation type="journal article" date="2015" name="Fish Shellfish Immunol.">
        <title>Early steps in the European eel (Anguilla anguilla)-Vibrio vulnificus interaction in the gills: Role of the RtxA13 toxin.</title>
        <authorList>
            <person name="Callol A."/>
            <person name="Pajuelo D."/>
            <person name="Ebbesson L."/>
            <person name="Teles M."/>
            <person name="MacKenzie S."/>
            <person name="Amaro C."/>
        </authorList>
    </citation>
    <scope>NUCLEOTIDE SEQUENCE</scope>
</reference>
<reference evidence="1" key="1">
    <citation type="submission" date="2014-11" db="EMBL/GenBank/DDBJ databases">
        <authorList>
            <person name="Amaro Gonzalez C."/>
        </authorList>
    </citation>
    <scope>NUCLEOTIDE SEQUENCE</scope>
</reference>
<organism evidence="1">
    <name type="scientific">Anguilla anguilla</name>
    <name type="common">European freshwater eel</name>
    <name type="synonym">Muraena anguilla</name>
    <dbReference type="NCBI Taxonomy" id="7936"/>
    <lineage>
        <taxon>Eukaryota</taxon>
        <taxon>Metazoa</taxon>
        <taxon>Chordata</taxon>
        <taxon>Craniata</taxon>
        <taxon>Vertebrata</taxon>
        <taxon>Euteleostomi</taxon>
        <taxon>Actinopterygii</taxon>
        <taxon>Neopterygii</taxon>
        <taxon>Teleostei</taxon>
        <taxon>Anguilliformes</taxon>
        <taxon>Anguillidae</taxon>
        <taxon>Anguilla</taxon>
    </lineage>
</organism>
<dbReference type="EMBL" id="GBXM01062782">
    <property type="protein sequence ID" value="JAH45795.1"/>
    <property type="molecule type" value="Transcribed_RNA"/>
</dbReference>
<proteinExistence type="predicted"/>
<accession>A0A0E9SYT2</accession>